<dbReference type="SMART" id="SM01130">
    <property type="entry name" value="DHDPS"/>
    <property type="match status" value="1"/>
</dbReference>
<dbReference type="PIRSF" id="PIRSF001365">
    <property type="entry name" value="DHDPS"/>
    <property type="match status" value="1"/>
</dbReference>
<name>A0A395JQD3_9GAMM</name>
<evidence type="ECO:0000256" key="1">
    <source>
        <dbReference type="ARBA" id="ARBA00023239"/>
    </source>
</evidence>
<dbReference type="OrthoDB" id="199953at2"/>
<dbReference type="AlphaFoldDB" id="A0A395JQD3"/>
<dbReference type="Proteomes" id="UP000253083">
    <property type="component" value="Unassembled WGS sequence"/>
</dbReference>
<keyword evidence="1 2" id="KW-0456">Lyase</keyword>
<dbReference type="GO" id="GO:0019262">
    <property type="term" value="P:N-acetylneuraminate catabolic process"/>
    <property type="evidence" value="ECO:0007669"/>
    <property type="project" value="TreeGrafter"/>
</dbReference>
<feature type="binding site" evidence="4">
    <location>
        <position position="211"/>
    </location>
    <ligand>
        <name>pyruvate</name>
        <dbReference type="ChEBI" id="CHEBI:15361"/>
    </ligand>
</feature>
<dbReference type="RefSeq" id="WP_113953127.1">
    <property type="nucleotide sequence ID" value="NZ_QNRT01000001.1"/>
</dbReference>
<dbReference type="InterPro" id="IPR013785">
    <property type="entry name" value="Aldolase_TIM"/>
</dbReference>
<feature type="active site" description="Schiff-base intermediate with substrate" evidence="3">
    <location>
        <position position="167"/>
    </location>
</feature>
<dbReference type="GO" id="GO:0005829">
    <property type="term" value="C:cytosol"/>
    <property type="evidence" value="ECO:0007669"/>
    <property type="project" value="TreeGrafter"/>
</dbReference>
<protein>
    <submittedName>
        <fullName evidence="5">4-hydroxy-tetrahydrodipicolinate synthase</fullName>
    </submittedName>
</protein>
<dbReference type="PANTHER" id="PTHR42849:SF1">
    <property type="entry name" value="N-ACETYLNEURAMINATE LYASE"/>
    <property type="match status" value="1"/>
</dbReference>
<dbReference type="SUPFAM" id="SSF51569">
    <property type="entry name" value="Aldolase"/>
    <property type="match status" value="1"/>
</dbReference>
<feature type="active site" description="Proton donor/acceptor" evidence="3">
    <location>
        <position position="139"/>
    </location>
</feature>
<comment type="caution">
    <text evidence="5">The sequence shown here is derived from an EMBL/GenBank/DDBJ whole genome shotgun (WGS) entry which is preliminary data.</text>
</comment>
<dbReference type="GO" id="GO:0008747">
    <property type="term" value="F:N-acetylneuraminate lyase activity"/>
    <property type="evidence" value="ECO:0007669"/>
    <property type="project" value="TreeGrafter"/>
</dbReference>
<reference evidence="5 6" key="1">
    <citation type="submission" date="2018-06" db="EMBL/GenBank/DDBJ databases">
        <title>Genomic Encyclopedia of Type Strains, Phase IV (KMG-IV): sequencing the most valuable type-strain genomes for metagenomic binning, comparative biology and taxonomic classification.</title>
        <authorList>
            <person name="Goeker M."/>
        </authorList>
    </citation>
    <scope>NUCLEOTIDE SEQUENCE [LARGE SCALE GENOMIC DNA]</scope>
    <source>
        <strain evidence="5 6">DSM 24032</strain>
    </source>
</reference>
<evidence type="ECO:0000256" key="4">
    <source>
        <dbReference type="PIRSR" id="PIRSR001365-2"/>
    </source>
</evidence>
<dbReference type="InParanoid" id="A0A395JQD3"/>
<dbReference type="Pfam" id="PF00701">
    <property type="entry name" value="DHDPS"/>
    <property type="match status" value="1"/>
</dbReference>
<evidence type="ECO:0000313" key="6">
    <source>
        <dbReference type="Proteomes" id="UP000253083"/>
    </source>
</evidence>
<dbReference type="EMBL" id="QNRT01000001">
    <property type="protein sequence ID" value="RBP53573.1"/>
    <property type="molecule type" value="Genomic_DNA"/>
</dbReference>
<comment type="similarity">
    <text evidence="2">Belongs to the DapA family.</text>
</comment>
<gene>
    <name evidence="5" type="ORF">DFR28_101960</name>
</gene>
<dbReference type="CDD" id="cd00408">
    <property type="entry name" value="DHDPS-like"/>
    <property type="match status" value="1"/>
</dbReference>
<dbReference type="PRINTS" id="PR00146">
    <property type="entry name" value="DHPICSNTHASE"/>
</dbReference>
<evidence type="ECO:0000256" key="2">
    <source>
        <dbReference type="PIRNR" id="PIRNR001365"/>
    </source>
</evidence>
<accession>A0A395JQD3</accession>
<organism evidence="5 6">
    <name type="scientific">Arenicella xantha</name>
    <dbReference type="NCBI Taxonomy" id="644221"/>
    <lineage>
        <taxon>Bacteria</taxon>
        <taxon>Pseudomonadati</taxon>
        <taxon>Pseudomonadota</taxon>
        <taxon>Gammaproteobacteria</taxon>
        <taxon>Arenicellales</taxon>
        <taxon>Arenicellaceae</taxon>
        <taxon>Arenicella</taxon>
    </lineage>
</organism>
<keyword evidence="6" id="KW-1185">Reference proteome</keyword>
<evidence type="ECO:0000256" key="3">
    <source>
        <dbReference type="PIRSR" id="PIRSR001365-1"/>
    </source>
</evidence>
<sequence length="307" mass="33742">MDRDSIDWGGYIPALTTPFFEDESLDEEGVKTLHAWVHSKGVHGFIVLGTQGEWFNQTTAEKRRVMEIAGEHMHGKLTLIAGCNAFRAPEALENIRCAADNGFDGILLTPPPYMMPTEREIYEFYKEVNAGSALPICIYNWPPGTNVDMSLNLLSKLADLDKVVAIKNSTPNPTHFVNVLAAVKDRVRVFGAPMNDMGISLVTKHGCDGTMGAGAVLGSDQPNFYNAIWAGDLDRAREYGARDIRIMSDWFNADYTGRFGSAQAIFKEALNQQGLPGGIPRRPILPLEEQDVAAIRKTLLDLGVISS</sequence>
<evidence type="ECO:0000313" key="5">
    <source>
        <dbReference type="EMBL" id="RBP53573.1"/>
    </source>
</evidence>
<dbReference type="InterPro" id="IPR002220">
    <property type="entry name" value="DapA-like"/>
</dbReference>
<dbReference type="PANTHER" id="PTHR42849">
    <property type="entry name" value="N-ACETYLNEURAMINATE LYASE"/>
    <property type="match status" value="1"/>
</dbReference>
<dbReference type="Gene3D" id="3.20.20.70">
    <property type="entry name" value="Aldolase class I"/>
    <property type="match status" value="1"/>
</dbReference>
<proteinExistence type="inferred from homology"/>